<dbReference type="AlphaFoldDB" id="A0A9N9DFR8"/>
<proteinExistence type="predicted"/>
<dbReference type="InterPro" id="IPR011009">
    <property type="entry name" value="Kinase-like_dom_sf"/>
</dbReference>
<gene>
    <name evidence="2" type="ORF">POCULU_LOCUS9224</name>
</gene>
<protein>
    <submittedName>
        <fullName evidence="2">3198_t:CDS:1</fullName>
    </submittedName>
</protein>
<dbReference type="GO" id="GO:0004672">
    <property type="term" value="F:protein kinase activity"/>
    <property type="evidence" value="ECO:0007669"/>
    <property type="project" value="InterPro"/>
</dbReference>
<feature type="domain" description="Protein kinase" evidence="1">
    <location>
        <begin position="1"/>
        <end position="73"/>
    </location>
</feature>
<accession>A0A9N9DFR8</accession>
<dbReference type="Gene3D" id="1.10.510.10">
    <property type="entry name" value="Transferase(Phosphotransferase) domain 1"/>
    <property type="match status" value="1"/>
</dbReference>
<dbReference type="SUPFAM" id="SSF56112">
    <property type="entry name" value="Protein kinase-like (PK-like)"/>
    <property type="match status" value="1"/>
</dbReference>
<dbReference type="GO" id="GO:0005524">
    <property type="term" value="F:ATP binding"/>
    <property type="evidence" value="ECO:0007669"/>
    <property type="project" value="InterPro"/>
</dbReference>
<evidence type="ECO:0000313" key="2">
    <source>
        <dbReference type="EMBL" id="CAG8637212.1"/>
    </source>
</evidence>
<dbReference type="InterPro" id="IPR000719">
    <property type="entry name" value="Prot_kinase_dom"/>
</dbReference>
<sequence>MEYIDAEAKLQKLSLEKKKHIYNEVKKAIELLHNKDVVFGDLRISNILVRKEQMEEQVKTVLVDFDWCGIMGE</sequence>
<reference evidence="2" key="1">
    <citation type="submission" date="2021-06" db="EMBL/GenBank/DDBJ databases">
        <authorList>
            <person name="Kallberg Y."/>
            <person name="Tangrot J."/>
            <person name="Rosling A."/>
        </authorList>
    </citation>
    <scope>NUCLEOTIDE SEQUENCE</scope>
    <source>
        <strain evidence="2">IA702</strain>
    </source>
</reference>
<organism evidence="2 3">
    <name type="scientific">Paraglomus occultum</name>
    <dbReference type="NCBI Taxonomy" id="144539"/>
    <lineage>
        <taxon>Eukaryota</taxon>
        <taxon>Fungi</taxon>
        <taxon>Fungi incertae sedis</taxon>
        <taxon>Mucoromycota</taxon>
        <taxon>Glomeromycotina</taxon>
        <taxon>Glomeromycetes</taxon>
        <taxon>Paraglomerales</taxon>
        <taxon>Paraglomeraceae</taxon>
        <taxon>Paraglomus</taxon>
    </lineage>
</organism>
<dbReference type="Proteomes" id="UP000789572">
    <property type="component" value="Unassembled WGS sequence"/>
</dbReference>
<evidence type="ECO:0000313" key="3">
    <source>
        <dbReference type="Proteomes" id="UP000789572"/>
    </source>
</evidence>
<dbReference type="Pfam" id="PF06293">
    <property type="entry name" value="Kdo"/>
    <property type="match status" value="1"/>
</dbReference>
<dbReference type="OrthoDB" id="2404559at2759"/>
<evidence type="ECO:0000259" key="1">
    <source>
        <dbReference type="PROSITE" id="PS50011"/>
    </source>
</evidence>
<keyword evidence="3" id="KW-1185">Reference proteome</keyword>
<comment type="caution">
    <text evidence="2">The sequence shown here is derived from an EMBL/GenBank/DDBJ whole genome shotgun (WGS) entry which is preliminary data.</text>
</comment>
<feature type="non-terminal residue" evidence="2">
    <location>
        <position position="73"/>
    </location>
</feature>
<name>A0A9N9DFR8_9GLOM</name>
<dbReference type="PROSITE" id="PS50011">
    <property type="entry name" value="PROTEIN_KINASE_DOM"/>
    <property type="match status" value="1"/>
</dbReference>
<dbReference type="EMBL" id="CAJVPJ010003237">
    <property type="protein sequence ID" value="CAG8637212.1"/>
    <property type="molecule type" value="Genomic_DNA"/>
</dbReference>